<dbReference type="SUPFAM" id="SSF103657">
    <property type="entry name" value="BAR/IMD domain-like"/>
    <property type="match status" value="1"/>
</dbReference>
<dbReference type="PANTHER" id="PTHR46415:SF1">
    <property type="entry name" value="DCC-INTERACTING PROTEIN 13-BETA"/>
    <property type="match status" value="1"/>
</dbReference>
<dbReference type="Gene3D" id="1.20.1270.60">
    <property type="entry name" value="Arfaptin homology (AH) domain/BAR domain"/>
    <property type="match status" value="1"/>
</dbReference>
<name>A0A4Z2IEK6_9TELE</name>
<dbReference type="OrthoDB" id="10070851at2759"/>
<organism evidence="2 3">
    <name type="scientific">Liparis tanakae</name>
    <name type="common">Tanaka's snailfish</name>
    <dbReference type="NCBI Taxonomy" id="230148"/>
    <lineage>
        <taxon>Eukaryota</taxon>
        <taxon>Metazoa</taxon>
        <taxon>Chordata</taxon>
        <taxon>Craniata</taxon>
        <taxon>Vertebrata</taxon>
        <taxon>Euteleostomi</taxon>
        <taxon>Actinopterygii</taxon>
        <taxon>Neopterygii</taxon>
        <taxon>Teleostei</taxon>
        <taxon>Neoteleostei</taxon>
        <taxon>Acanthomorphata</taxon>
        <taxon>Eupercaria</taxon>
        <taxon>Perciformes</taxon>
        <taxon>Cottioidei</taxon>
        <taxon>Cottales</taxon>
        <taxon>Liparidae</taxon>
        <taxon>Liparis</taxon>
    </lineage>
</organism>
<evidence type="ECO:0000259" key="1">
    <source>
        <dbReference type="Pfam" id="PF16746"/>
    </source>
</evidence>
<reference evidence="2 3" key="1">
    <citation type="submission" date="2019-03" db="EMBL/GenBank/DDBJ databases">
        <title>First draft genome of Liparis tanakae, snailfish: a comprehensive survey of snailfish specific genes.</title>
        <authorList>
            <person name="Kim W."/>
            <person name="Song I."/>
            <person name="Jeong J.-H."/>
            <person name="Kim D."/>
            <person name="Kim S."/>
            <person name="Ryu S."/>
            <person name="Song J.Y."/>
            <person name="Lee S.K."/>
        </authorList>
    </citation>
    <scope>NUCLEOTIDE SEQUENCE [LARGE SCALE GENOMIC DNA]</scope>
    <source>
        <tissue evidence="2">Muscle</tissue>
    </source>
</reference>
<feature type="domain" description="BAR" evidence="1">
    <location>
        <begin position="52"/>
        <end position="118"/>
    </location>
</feature>
<dbReference type="PANTHER" id="PTHR46415">
    <property type="entry name" value="ADAPTOR PROTEIN, PHOSPHOTYROSINE INTERACTION, PH DOMAIN AND LEUCINE ZIPPER-CONTAINING 2"/>
    <property type="match status" value="1"/>
</dbReference>
<proteinExistence type="predicted"/>
<evidence type="ECO:0000313" key="2">
    <source>
        <dbReference type="EMBL" id="TNN76015.1"/>
    </source>
</evidence>
<keyword evidence="3" id="KW-1185">Reference proteome</keyword>
<dbReference type="InterPro" id="IPR047181">
    <property type="entry name" value="DP13A/B"/>
</dbReference>
<dbReference type="Pfam" id="PF16746">
    <property type="entry name" value="BAR_3"/>
    <property type="match status" value="1"/>
</dbReference>
<dbReference type="GO" id="GO:0010008">
    <property type="term" value="C:endosome membrane"/>
    <property type="evidence" value="ECO:0007669"/>
    <property type="project" value="TreeGrafter"/>
</dbReference>
<comment type="caution">
    <text evidence="2">The sequence shown here is derived from an EMBL/GenBank/DDBJ whole genome shotgun (WGS) entry which is preliminary data.</text>
</comment>
<protein>
    <submittedName>
        <fullName evidence="2">DCC-interacting protein 13-beta</fullName>
    </submittedName>
</protein>
<dbReference type="EMBL" id="SRLO01000097">
    <property type="protein sequence ID" value="TNN76015.1"/>
    <property type="molecule type" value="Genomic_DNA"/>
</dbReference>
<sequence length="143" mass="15969">MRSYWARLQLPRVPFTSRKGLWETESTLANNSSSRSFSSTANKMPAVHHKLLLEEALQDSPQTRSLLSVFEEDSGTLTDYTNQLLQSMQRVFGAQSEMGLATEQLSQQLLDYEKKVSEGATILGHVPVSLICSYCCGQPLSPR</sequence>
<dbReference type="GO" id="GO:0023052">
    <property type="term" value="P:signaling"/>
    <property type="evidence" value="ECO:0007669"/>
    <property type="project" value="TreeGrafter"/>
</dbReference>
<accession>A0A4Z2IEK6</accession>
<dbReference type="AlphaFoldDB" id="A0A4Z2IEK6"/>
<gene>
    <name evidence="2" type="primary">APPL2</name>
    <name evidence="2" type="ORF">EYF80_013778</name>
</gene>
<dbReference type="Proteomes" id="UP000314294">
    <property type="component" value="Unassembled WGS sequence"/>
</dbReference>
<dbReference type="InterPro" id="IPR027267">
    <property type="entry name" value="AH/BAR_dom_sf"/>
</dbReference>
<evidence type="ECO:0000313" key="3">
    <source>
        <dbReference type="Proteomes" id="UP000314294"/>
    </source>
</evidence>
<dbReference type="InterPro" id="IPR004148">
    <property type="entry name" value="BAR_dom"/>
</dbReference>